<dbReference type="InterPro" id="IPR050951">
    <property type="entry name" value="Retrovirus_Pol_polyprotein"/>
</dbReference>
<protein>
    <recommendedName>
        <fullName evidence="2">Integrase catalytic domain-containing protein</fullName>
    </recommendedName>
</protein>
<dbReference type="GO" id="GO:0003676">
    <property type="term" value="F:nucleic acid binding"/>
    <property type="evidence" value="ECO:0007669"/>
    <property type="project" value="InterPro"/>
</dbReference>
<dbReference type="InterPro" id="IPR036397">
    <property type="entry name" value="RNaseH_sf"/>
</dbReference>
<organism evidence="3 4">
    <name type="scientific">Aphanomyces astaci</name>
    <name type="common">Crayfish plague agent</name>
    <dbReference type="NCBI Taxonomy" id="112090"/>
    <lineage>
        <taxon>Eukaryota</taxon>
        <taxon>Sar</taxon>
        <taxon>Stramenopiles</taxon>
        <taxon>Oomycota</taxon>
        <taxon>Saprolegniomycetes</taxon>
        <taxon>Saprolegniales</taxon>
        <taxon>Verrucalvaceae</taxon>
        <taxon>Aphanomyces</taxon>
    </lineage>
</organism>
<sequence length="406" mass="47363">MDYFTRWAEAIPVPDLKTSSFLRVLVDEVVCRYGVPDKLLSDRGSNFVSKLAETMYRTLGIDKVARAPGHPQGQGLVERFNSTLATMLKMYVNAAHTDWDTYLPRLMWVYRTAHQETLGDTPFFCMYGRGPVQPLHLAFSNQEPLWKSDELPQWRRKQSAWFMATRKLIEGQLLRGQNRDAAYRDRQRKVEFSPTDSVWVYQHFHKSRNPEDVRVQKLAYHWHGPYRVYSKQGDNTYRVYLPSHPNRIVHINVDRLKAFHGYWTRPFNDEVPEQYKGPAESGTASDDTALEDDLLPRSSFVERVDFPDGDVAYANSHSPVLRILDKRHDDAREVEYLVQHADDTTHWTRRSLLVDYNSFITEYENESRTQQGLPVLRRSPRLAELVPGQTTLHVMALHNYMSSRET</sequence>
<dbReference type="PANTHER" id="PTHR37984">
    <property type="entry name" value="PROTEIN CBG26694"/>
    <property type="match status" value="1"/>
</dbReference>
<dbReference type="Gene3D" id="3.30.420.10">
    <property type="entry name" value="Ribonuclease H-like superfamily/Ribonuclease H"/>
    <property type="match status" value="1"/>
</dbReference>
<comment type="caution">
    <text evidence="3">The sequence shown here is derived from an EMBL/GenBank/DDBJ whole genome shotgun (WGS) entry which is preliminary data.</text>
</comment>
<evidence type="ECO:0000313" key="3">
    <source>
        <dbReference type="EMBL" id="KAF0714552.1"/>
    </source>
</evidence>
<dbReference type="Pfam" id="PF24626">
    <property type="entry name" value="SH3_Tf2-1"/>
    <property type="match status" value="1"/>
</dbReference>
<evidence type="ECO:0000259" key="2">
    <source>
        <dbReference type="PROSITE" id="PS50994"/>
    </source>
</evidence>
<dbReference type="SUPFAM" id="SSF53098">
    <property type="entry name" value="Ribonuclease H-like"/>
    <property type="match status" value="1"/>
</dbReference>
<evidence type="ECO:0000313" key="4">
    <source>
        <dbReference type="Proteomes" id="UP000469452"/>
    </source>
</evidence>
<accession>A0A6A4ZIF0</accession>
<proteinExistence type="predicted"/>
<dbReference type="PANTHER" id="PTHR37984:SF5">
    <property type="entry name" value="PROTEIN NYNRIN-LIKE"/>
    <property type="match status" value="1"/>
</dbReference>
<dbReference type="VEuPathDB" id="FungiDB:H257_18324"/>
<dbReference type="InterPro" id="IPR001584">
    <property type="entry name" value="Integrase_cat-core"/>
</dbReference>
<dbReference type="AlphaFoldDB" id="A0A6A4ZIF0"/>
<dbReference type="GO" id="GO:0015074">
    <property type="term" value="P:DNA integration"/>
    <property type="evidence" value="ECO:0007669"/>
    <property type="project" value="InterPro"/>
</dbReference>
<dbReference type="EMBL" id="VJMI01017232">
    <property type="protein sequence ID" value="KAF0714552.1"/>
    <property type="molecule type" value="Genomic_DNA"/>
</dbReference>
<dbReference type="InterPro" id="IPR056924">
    <property type="entry name" value="SH3_Tf2-1"/>
</dbReference>
<reference evidence="3 4" key="1">
    <citation type="submission" date="2019-06" db="EMBL/GenBank/DDBJ databases">
        <title>Genomics analysis of Aphanomyces spp. identifies a new class of oomycete effector associated with host adaptation.</title>
        <authorList>
            <person name="Gaulin E."/>
        </authorList>
    </citation>
    <scope>NUCLEOTIDE SEQUENCE [LARGE SCALE GENOMIC DNA]</scope>
    <source>
        <strain evidence="3 4">E</strain>
    </source>
</reference>
<feature type="domain" description="Integrase catalytic" evidence="2">
    <location>
        <begin position="1"/>
        <end position="130"/>
    </location>
</feature>
<feature type="region of interest" description="Disordered" evidence="1">
    <location>
        <begin position="270"/>
        <end position="289"/>
    </location>
</feature>
<dbReference type="Proteomes" id="UP000469452">
    <property type="component" value="Unassembled WGS sequence"/>
</dbReference>
<dbReference type="VEuPathDB" id="FungiDB:H257_19399"/>
<name>A0A6A4ZIF0_APHAT</name>
<evidence type="ECO:0000256" key="1">
    <source>
        <dbReference type="SAM" id="MobiDB-lite"/>
    </source>
</evidence>
<dbReference type="InterPro" id="IPR012337">
    <property type="entry name" value="RNaseH-like_sf"/>
</dbReference>
<gene>
    <name evidence="3" type="ORF">AaE_011543</name>
</gene>
<dbReference type="PROSITE" id="PS50994">
    <property type="entry name" value="INTEGRASE"/>
    <property type="match status" value="1"/>
</dbReference>